<dbReference type="PROSITE" id="PS51159">
    <property type="entry name" value="CBM21"/>
    <property type="match status" value="1"/>
</dbReference>
<evidence type="ECO:0000313" key="3">
    <source>
        <dbReference type="Proteomes" id="UP000887565"/>
    </source>
</evidence>
<dbReference type="InterPro" id="IPR038175">
    <property type="entry name" value="CBM21_dom_sf"/>
</dbReference>
<sequence length="424" mass="49593">MAYVIGNRSLFSLKPPLFIANNVHEKCPREFIRNCLFSDEHRRRRVGGQQNNDDDRRSSSLGTLSARILRQNLLKNGLNKNHSAAVVKRVKWADEWGGELVSFIELINNNDQNNHCDQEEYTDNNNNNNNNDNNVQNDQIDDEMTSPTEKRFPKMNSQSAHLGDDHFVPTIMAGQNRSRWALTFRSPAYNYAKFRSQLEKSNISLEYVILLNKSRQPRLLGTIKVKNLSYEKDIFLRLSSDDWSSFRDLSARYKPFDNNTQIFGSCYPNSSPVILDSYQVNYLDYKPRRRDSAEIYQPKNYDTFDFEIDMQIFDRDQNNNENNEEHQNVVECKKIEFCLCYRIREDGREFWDNNSGANYVLVKQNQNIGVTNNKKIIESRSGLRISPHFYNRQLKNDKNDELLVKSLENNEDNDSVFDIVSSTL</sequence>
<dbReference type="GO" id="GO:0008157">
    <property type="term" value="F:protein phosphatase 1 binding"/>
    <property type="evidence" value="ECO:0007669"/>
    <property type="project" value="TreeGrafter"/>
</dbReference>
<dbReference type="GO" id="GO:0000164">
    <property type="term" value="C:protein phosphatase type 1 complex"/>
    <property type="evidence" value="ECO:0007669"/>
    <property type="project" value="TreeGrafter"/>
</dbReference>
<dbReference type="PANTHER" id="PTHR12307:SF48">
    <property type="entry name" value="PROTEIN PHOSPHATASE 1 REGULATORY SUBUNIT"/>
    <property type="match status" value="1"/>
</dbReference>
<dbReference type="OMA" id="ISLEYVI"/>
<keyword evidence="3" id="KW-1185">Reference proteome</keyword>
<feature type="compositionally biased region" description="Low complexity" evidence="1">
    <location>
        <begin position="123"/>
        <end position="138"/>
    </location>
</feature>
<dbReference type="Proteomes" id="UP000887565">
    <property type="component" value="Unplaced"/>
</dbReference>
<organism evidence="3 4">
    <name type="scientific">Romanomermis culicivorax</name>
    <name type="common">Nematode worm</name>
    <dbReference type="NCBI Taxonomy" id="13658"/>
    <lineage>
        <taxon>Eukaryota</taxon>
        <taxon>Metazoa</taxon>
        <taxon>Ecdysozoa</taxon>
        <taxon>Nematoda</taxon>
        <taxon>Enoplea</taxon>
        <taxon>Dorylaimia</taxon>
        <taxon>Mermithida</taxon>
        <taxon>Mermithoidea</taxon>
        <taxon>Mermithidae</taxon>
        <taxon>Romanomermis</taxon>
    </lineage>
</organism>
<dbReference type="WBParaSite" id="nRc.2.0.1.t12426-RA">
    <property type="protein sequence ID" value="nRc.2.0.1.t12426-RA"/>
    <property type="gene ID" value="nRc.2.0.1.g12426"/>
</dbReference>
<accession>A0A915IGL4</accession>
<dbReference type="Gene3D" id="2.60.40.2440">
    <property type="entry name" value="Carbohydrate binding type-21 domain"/>
    <property type="match status" value="1"/>
</dbReference>
<name>A0A915IGL4_ROMCU</name>
<evidence type="ECO:0000259" key="2">
    <source>
        <dbReference type="PROSITE" id="PS51159"/>
    </source>
</evidence>
<dbReference type="GO" id="GO:2001069">
    <property type="term" value="F:glycogen binding"/>
    <property type="evidence" value="ECO:0007669"/>
    <property type="project" value="TreeGrafter"/>
</dbReference>
<dbReference type="InterPro" id="IPR005036">
    <property type="entry name" value="CBM21_dom"/>
</dbReference>
<feature type="domain" description="CBM21" evidence="2">
    <location>
        <begin position="195"/>
        <end position="362"/>
    </location>
</feature>
<evidence type="ECO:0000313" key="4">
    <source>
        <dbReference type="WBParaSite" id="nRc.2.0.1.t12426-RA"/>
    </source>
</evidence>
<reference evidence="4" key="1">
    <citation type="submission" date="2022-11" db="UniProtKB">
        <authorList>
            <consortium name="WormBaseParasite"/>
        </authorList>
    </citation>
    <scope>IDENTIFICATION</scope>
</reference>
<evidence type="ECO:0000256" key="1">
    <source>
        <dbReference type="SAM" id="MobiDB-lite"/>
    </source>
</evidence>
<proteinExistence type="predicted"/>
<dbReference type="InterPro" id="IPR050782">
    <property type="entry name" value="PP1_regulatory_subunit_3"/>
</dbReference>
<dbReference type="PANTHER" id="PTHR12307">
    <property type="entry name" value="PROTEIN PHOSPHATASE 1 REGULATORY SUBUNIT"/>
    <property type="match status" value="1"/>
</dbReference>
<dbReference type="GO" id="GO:0005979">
    <property type="term" value="P:regulation of glycogen biosynthetic process"/>
    <property type="evidence" value="ECO:0007669"/>
    <property type="project" value="TreeGrafter"/>
</dbReference>
<dbReference type="Pfam" id="PF03370">
    <property type="entry name" value="CBM_21"/>
    <property type="match status" value="1"/>
</dbReference>
<dbReference type="AlphaFoldDB" id="A0A915IGL4"/>
<feature type="region of interest" description="Disordered" evidence="1">
    <location>
        <begin position="114"/>
        <end position="159"/>
    </location>
</feature>
<protein>
    <submittedName>
        <fullName evidence="4">CBM21 domain-containing protein</fullName>
    </submittedName>
</protein>